<evidence type="ECO:0000313" key="2">
    <source>
        <dbReference type="EMBL" id="GGI58494.1"/>
    </source>
</evidence>
<dbReference type="EMBL" id="BMDQ01000006">
    <property type="protein sequence ID" value="GGI58494.1"/>
    <property type="molecule type" value="Genomic_DNA"/>
</dbReference>
<accession>A0ABQ2C288</accession>
<keyword evidence="1" id="KW-0812">Transmembrane</keyword>
<keyword evidence="3" id="KW-1185">Reference proteome</keyword>
<comment type="caution">
    <text evidence="2">The sequence shown here is derived from an EMBL/GenBank/DDBJ whole genome shotgun (WGS) entry which is preliminary data.</text>
</comment>
<keyword evidence="1" id="KW-0472">Membrane</keyword>
<sequence length="199" mass="23220">MIVEKFKNAWKEITLLSTWIATVVGTFIIPLPSWTNSPNTSQFYIKFIIFFATIIAGFLILHTFRKKIAKYWSKLSVIFFLFLTLTTIFYYYFRETATLPYEGKDIIIGDVRIANDPLTKIENNGNFPVSRTDIMKHFQGESERVWTKESINKNRIILILLLAITYTIAACFIISFCNLFILYKENNQSKVSKKKKPQT</sequence>
<dbReference type="Proteomes" id="UP000624701">
    <property type="component" value="Unassembled WGS sequence"/>
</dbReference>
<evidence type="ECO:0008006" key="4">
    <source>
        <dbReference type="Google" id="ProtNLM"/>
    </source>
</evidence>
<feature type="transmembrane region" description="Helical" evidence="1">
    <location>
        <begin position="43"/>
        <end position="64"/>
    </location>
</feature>
<feature type="transmembrane region" description="Helical" evidence="1">
    <location>
        <begin position="12"/>
        <end position="31"/>
    </location>
</feature>
<dbReference type="RefSeq" id="WP_188375401.1">
    <property type="nucleotide sequence ID" value="NZ_BMDQ01000006.1"/>
</dbReference>
<organism evidence="2 3">
    <name type="scientific">Winogradskyella haliclonae</name>
    <dbReference type="NCBI Taxonomy" id="2048558"/>
    <lineage>
        <taxon>Bacteria</taxon>
        <taxon>Pseudomonadati</taxon>
        <taxon>Bacteroidota</taxon>
        <taxon>Flavobacteriia</taxon>
        <taxon>Flavobacteriales</taxon>
        <taxon>Flavobacteriaceae</taxon>
        <taxon>Winogradskyella</taxon>
    </lineage>
</organism>
<proteinExistence type="predicted"/>
<reference evidence="3" key="1">
    <citation type="journal article" date="2019" name="Int. J. Syst. Evol. Microbiol.">
        <title>The Global Catalogue of Microorganisms (GCM) 10K type strain sequencing project: providing services to taxonomists for standard genome sequencing and annotation.</title>
        <authorList>
            <consortium name="The Broad Institute Genomics Platform"/>
            <consortium name="The Broad Institute Genome Sequencing Center for Infectious Disease"/>
            <person name="Wu L."/>
            <person name="Ma J."/>
        </authorList>
    </citation>
    <scope>NUCLEOTIDE SEQUENCE [LARGE SCALE GENOMIC DNA]</scope>
    <source>
        <strain evidence="3">CCM 8681</strain>
    </source>
</reference>
<protein>
    <recommendedName>
        <fullName evidence="4">DUF4199 domain-containing protein</fullName>
    </recommendedName>
</protein>
<evidence type="ECO:0000313" key="3">
    <source>
        <dbReference type="Proteomes" id="UP000624701"/>
    </source>
</evidence>
<keyword evidence="1" id="KW-1133">Transmembrane helix</keyword>
<name>A0ABQ2C288_9FLAO</name>
<feature type="transmembrane region" description="Helical" evidence="1">
    <location>
        <begin position="71"/>
        <end position="93"/>
    </location>
</feature>
<gene>
    <name evidence="2" type="ORF">GCM10011444_28030</name>
</gene>
<feature type="transmembrane region" description="Helical" evidence="1">
    <location>
        <begin position="156"/>
        <end position="183"/>
    </location>
</feature>
<evidence type="ECO:0000256" key="1">
    <source>
        <dbReference type="SAM" id="Phobius"/>
    </source>
</evidence>